<evidence type="ECO:0000313" key="3">
    <source>
        <dbReference type="Proteomes" id="UP000005953"/>
    </source>
</evidence>
<feature type="transmembrane region" description="Helical" evidence="1">
    <location>
        <begin position="6"/>
        <end position="27"/>
    </location>
</feature>
<evidence type="ECO:0000313" key="2">
    <source>
        <dbReference type="EMBL" id="EAR09693.1"/>
    </source>
</evidence>
<accession>A4BDT4</accession>
<dbReference type="Proteomes" id="UP000005953">
    <property type="component" value="Unassembled WGS sequence"/>
</dbReference>
<name>A4BDT4_9GAMM</name>
<protein>
    <submittedName>
        <fullName evidence="2">Uncharacterized protein</fullName>
    </submittedName>
</protein>
<keyword evidence="1" id="KW-0472">Membrane</keyword>
<keyword evidence="1" id="KW-1133">Transmembrane helix</keyword>
<comment type="caution">
    <text evidence="2">The sequence shown here is derived from an EMBL/GenBank/DDBJ whole genome shotgun (WGS) entry which is preliminary data.</text>
</comment>
<evidence type="ECO:0000256" key="1">
    <source>
        <dbReference type="SAM" id="Phobius"/>
    </source>
</evidence>
<dbReference type="AlphaFoldDB" id="A4BDT4"/>
<proteinExistence type="predicted"/>
<dbReference type="HOGENOM" id="CLU_2082933_0_0_6"/>
<keyword evidence="3" id="KW-1185">Reference proteome</keyword>
<dbReference type="EMBL" id="AAOE01000008">
    <property type="protein sequence ID" value="EAR09693.1"/>
    <property type="molecule type" value="Genomic_DNA"/>
</dbReference>
<keyword evidence="1" id="KW-0812">Transmembrane</keyword>
<dbReference type="STRING" id="314283.MED297_16079"/>
<sequence length="117" mass="13379">MEGTDMSLQIAFLLTFLAGGVSVWLLLRMSGQVEKERMAIINNKVHELGGSLLRSDLVSRQNCSFQSEYSDPDFVYKFYKIAYKVGTETKECWAILEMKQRSFGPGGAIQANWIWRF</sequence>
<reference evidence="2 3" key="1">
    <citation type="submission" date="2006-02" db="EMBL/GenBank/DDBJ databases">
        <authorList>
            <person name="Pinhassi J."/>
            <person name="Pedros-Alio C."/>
            <person name="Ferriera S."/>
            <person name="Johnson J."/>
            <person name="Kravitz S."/>
            <person name="Halpern A."/>
            <person name="Remington K."/>
            <person name="Beeson K."/>
            <person name="Tran B."/>
            <person name="Rogers Y.-H."/>
            <person name="Friedman R."/>
            <person name="Venter J.C."/>
        </authorList>
    </citation>
    <scope>NUCLEOTIDE SEQUENCE [LARGE SCALE GENOMIC DNA]</scope>
    <source>
        <strain evidence="2 3">MED297</strain>
    </source>
</reference>
<gene>
    <name evidence="2" type="ORF">MED297_16079</name>
</gene>
<organism evidence="2 3">
    <name type="scientific">Reinekea blandensis MED297</name>
    <dbReference type="NCBI Taxonomy" id="314283"/>
    <lineage>
        <taxon>Bacteria</taxon>
        <taxon>Pseudomonadati</taxon>
        <taxon>Pseudomonadota</taxon>
        <taxon>Gammaproteobacteria</taxon>
        <taxon>Oceanospirillales</taxon>
        <taxon>Saccharospirillaceae</taxon>
        <taxon>Reinekea</taxon>
    </lineage>
</organism>